<comment type="caution">
    <text evidence="3">The sequence shown here is derived from an EMBL/GenBank/DDBJ whole genome shotgun (WGS) entry which is preliminary data.</text>
</comment>
<gene>
    <name evidence="3" type="ORF">ABIE13_003380</name>
</gene>
<dbReference type="Gene3D" id="3.40.50.12780">
    <property type="entry name" value="N-terminal domain of ligase-like"/>
    <property type="match status" value="1"/>
</dbReference>
<dbReference type="PANTHER" id="PTHR43845:SF1">
    <property type="entry name" value="BLR5969 PROTEIN"/>
    <property type="match status" value="1"/>
</dbReference>
<evidence type="ECO:0000313" key="4">
    <source>
        <dbReference type="Proteomes" id="UP001549320"/>
    </source>
</evidence>
<protein>
    <submittedName>
        <fullName evidence="3">Phenylacetate-coenzyme A ligase PaaK-like adenylate-forming protein</fullName>
    </submittedName>
</protein>
<evidence type="ECO:0000313" key="3">
    <source>
        <dbReference type="EMBL" id="MET4578264.1"/>
    </source>
</evidence>
<keyword evidence="4" id="KW-1185">Reference proteome</keyword>
<dbReference type="InterPro" id="IPR042099">
    <property type="entry name" value="ANL_N_sf"/>
</dbReference>
<feature type="domain" description="AMP-dependent ligase C-terminal" evidence="2">
    <location>
        <begin position="370"/>
        <end position="462"/>
    </location>
</feature>
<accession>A0ABV2QB50</accession>
<proteinExistence type="predicted"/>
<evidence type="ECO:0000259" key="2">
    <source>
        <dbReference type="Pfam" id="PF14535"/>
    </source>
</evidence>
<name>A0ABV2QB50_9BURK</name>
<dbReference type="InterPro" id="IPR045851">
    <property type="entry name" value="AMP-bd_C_sf"/>
</dbReference>
<sequence length="477" mass="53032">MPTSPSTNYSSPNLINTMPMSDLKKYWNEELETQSWDAVERWQMSQIAQALPGLRQRSSMYTELHSKLPADLQLRTLFDLQKLPFTFKSDIRQAQDAASETEPLGRNQAADTANIVQCISSSGTTGQPLYYGLTQADVERFTDAIAHTWFTAGLRPGDVVAHLVGLPMVAGGLPYADGFRRVGAMLCWLGGFPTERILREMRRLRVSALLATTSFGLHLADQWDEVGAQMGIPSALRLVMCGGEPGLNQPEIRNRITDGLGIAHLRETMGLGDVISSMWSECEAEDGMHFNAQRYVAIELIDPSTGEQKPWREGDTGEIVYTAFARDATPVVRYRSRDHALVVGTRCACGRTSPRIRCIGRTDDMLIYKGMNVFPTAIRDLVAQRFTGQIEPMLRLWKEQADQVRFDHPIAMDVEASTPLNLPQAQQLGLAIEDEVRAQLQVRVTVHVLPPGTLPKSAYKTSLLAVRDLTETQHPVP</sequence>
<dbReference type="InterPro" id="IPR028154">
    <property type="entry name" value="AMP-dep_Lig_C"/>
</dbReference>
<dbReference type="PANTHER" id="PTHR43845">
    <property type="entry name" value="BLR5969 PROTEIN"/>
    <property type="match status" value="1"/>
</dbReference>
<organism evidence="3 4">
    <name type="scientific">Ottowia thiooxydans</name>
    <dbReference type="NCBI Taxonomy" id="219182"/>
    <lineage>
        <taxon>Bacteria</taxon>
        <taxon>Pseudomonadati</taxon>
        <taxon>Pseudomonadota</taxon>
        <taxon>Betaproteobacteria</taxon>
        <taxon>Burkholderiales</taxon>
        <taxon>Comamonadaceae</taxon>
        <taxon>Ottowia</taxon>
    </lineage>
</organism>
<dbReference type="InterPro" id="IPR000873">
    <property type="entry name" value="AMP-dep_synth/lig_dom"/>
</dbReference>
<feature type="domain" description="AMP-dependent synthetase/ligase" evidence="1">
    <location>
        <begin position="76"/>
        <end position="321"/>
    </location>
</feature>
<dbReference type="SUPFAM" id="SSF56801">
    <property type="entry name" value="Acetyl-CoA synthetase-like"/>
    <property type="match status" value="1"/>
</dbReference>
<dbReference type="Pfam" id="PF00501">
    <property type="entry name" value="AMP-binding"/>
    <property type="match status" value="1"/>
</dbReference>
<dbReference type="Proteomes" id="UP001549320">
    <property type="component" value="Unassembled WGS sequence"/>
</dbReference>
<evidence type="ECO:0000259" key="1">
    <source>
        <dbReference type="Pfam" id="PF00501"/>
    </source>
</evidence>
<reference evidence="3 4" key="1">
    <citation type="submission" date="2024-06" db="EMBL/GenBank/DDBJ databases">
        <title>Sorghum-associated microbial communities from plants grown in Nebraska, USA.</title>
        <authorList>
            <person name="Schachtman D."/>
        </authorList>
    </citation>
    <scope>NUCLEOTIDE SEQUENCE [LARGE SCALE GENOMIC DNA]</scope>
    <source>
        <strain evidence="3 4">2709</strain>
    </source>
</reference>
<dbReference type="Gene3D" id="3.30.300.30">
    <property type="match status" value="1"/>
</dbReference>
<dbReference type="EMBL" id="JBEPSH010000006">
    <property type="protein sequence ID" value="MET4578264.1"/>
    <property type="molecule type" value="Genomic_DNA"/>
</dbReference>
<dbReference type="Pfam" id="PF14535">
    <property type="entry name" value="AMP-binding_C_2"/>
    <property type="match status" value="1"/>
</dbReference>